<protein>
    <submittedName>
        <fullName evidence="1">Uncharacterized protein</fullName>
    </submittedName>
</protein>
<gene>
    <name evidence="1" type="ORF">NCTC12967_00336</name>
</gene>
<reference evidence="1 2" key="1">
    <citation type="submission" date="2018-12" db="EMBL/GenBank/DDBJ databases">
        <authorList>
            <consortium name="Pathogen Informatics"/>
        </authorList>
    </citation>
    <scope>NUCLEOTIDE SEQUENCE [LARGE SCALE GENOMIC DNA]</scope>
    <source>
        <strain evidence="1 2">NCTC12967</strain>
    </source>
</reference>
<name>A0A448MVC2_9ACTN</name>
<dbReference type="GeneID" id="64405833"/>
<dbReference type="Proteomes" id="UP000273044">
    <property type="component" value="Chromosome"/>
</dbReference>
<dbReference type="AlphaFoldDB" id="A0A448MVC2"/>
<dbReference type="RefSeq" id="WP_061787268.1">
    <property type="nucleotide sequence ID" value="NZ_LR134406.1"/>
</dbReference>
<keyword evidence="2" id="KW-1185">Reference proteome</keyword>
<sequence>MSETDKQIVIEALGGGPVQVGTGGPAPAGNVTLPLRTVVVVVNPAEPEEAPCCLVADVDESQEELADLYGGATAGLASRAAEWDGPGRVGKLPLAPDDEDMAGAVARLGVVRWLQEWSPLPLDWRLLRLEELTLVASLTGRLADEPDRLPELAELCRYFHDHIDEEEFAPLTGLLGDALEQVANRFPLSGESGDWARQLLATWPPGEETTSPGRLDVELIGRFTPELALAAGPERWGKLAESATVDWEQLPRGWVATGENNARWVLDLDVEGKIHCAVAVDGPQEVRWFGGVSWGRELNEDDRLGFDLFSGDVPEPVLSGELGYDPRTRGWAGSVTGTAVQTARLKQGREAGAGRSLRVRRDTTLRETFAPVAAAARRWSVRGVSALRLLTAADDRDLRAGAVAALTEAASCWDAAGWKRDAEACRGLLRKVGSGEWKDWVGLTVAEQWLLHPRS</sequence>
<evidence type="ECO:0000313" key="2">
    <source>
        <dbReference type="Proteomes" id="UP000273044"/>
    </source>
</evidence>
<accession>A0A448MVC2</accession>
<proteinExistence type="predicted"/>
<evidence type="ECO:0000313" key="1">
    <source>
        <dbReference type="EMBL" id="VEH69072.1"/>
    </source>
</evidence>
<dbReference type="EMBL" id="LR134406">
    <property type="protein sequence ID" value="VEH69072.1"/>
    <property type="molecule type" value="Genomic_DNA"/>
</dbReference>
<organism evidence="1 2">
    <name type="scientific">Arachnia propionica</name>
    <dbReference type="NCBI Taxonomy" id="1750"/>
    <lineage>
        <taxon>Bacteria</taxon>
        <taxon>Bacillati</taxon>
        <taxon>Actinomycetota</taxon>
        <taxon>Actinomycetes</taxon>
        <taxon>Propionibacteriales</taxon>
        <taxon>Propionibacteriaceae</taxon>
        <taxon>Arachnia</taxon>
    </lineage>
</organism>